<accession>A0ACC1JNX1</accession>
<comment type="caution">
    <text evidence="1">The sequence shown here is derived from an EMBL/GenBank/DDBJ whole genome shotgun (WGS) entry which is preliminary data.</text>
</comment>
<keyword evidence="2" id="KW-1185">Reference proteome</keyword>
<reference evidence="1" key="1">
    <citation type="submission" date="2022-07" db="EMBL/GenBank/DDBJ databases">
        <title>Phylogenomic reconstructions and comparative analyses of Kickxellomycotina fungi.</title>
        <authorList>
            <person name="Reynolds N.K."/>
            <person name="Stajich J.E."/>
            <person name="Barry K."/>
            <person name="Grigoriev I.V."/>
            <person name="Crous P."/>
            <person name="Smith M.E."/>
        </authorList>
    </citation>
    <scope>NUCLEOTIDE SEQUENCE</scope>
    <source>
        <strain evidence="1">CBS 109366</strain>
    </source>
</reference>
<proteinExistence type="predicted"/>
<sequence>MEPETEAATPCKRRTEDSGDGGTAPAKPRLESDPAADAPSARKQAILATFGGYRDTLDAHYDQRERVIKCSRDITALSKKMIFALLRVTQDPPERVFQGVRAQHKKVLELFAKMAADLQGSDAAKYNRQATPGLQEYIEAIGLWRFLEHNQLITKQQVEESLAASRITTVTDEDYLLGISDLPGEVNRYCINAIGKGDHDAVRNCLAFMRQLKDGVSVVLCACGIRDLVKKAEVLDSSLVKTEQAYYSMSVRESEFRQPA</sequence>
<evidence type="ECO:0000313" key="1">
    <source>
        <dbReference type="EMBL" id="KAJ2764377.1"/>
    </source>
</evidence>
<dbReference type="EMBL" id="JANBUJ010002371">
    <property type="protein sequence ID" value="KAJ2764377.1"/>
    <property type="molecule type" value="Genomic_DNA"/>
</dbReference>
<dbReference type="Proteomes" id="UP001140234">
    <property type="component" value="Unassembled WGS sequence"/>
</dbReference>
<gene>
    <name evidence="1" type="ORF">IWQ57_005189</name>
</gene>
<evidence type="ECO:0000313" key="2">
    <source>
        <dbReference type="Proteomes" id="UP001140234"/>
    </source>
</evidence>
<protein>
    <submittedName>
        <fullName evidence="1">Uncharacterized protein</fullName>
    </submittedName>
</protein>
<organism evidence="1 2">
    <name type="scientific">Coemansia nantahalensis</name>
    <dbReference type="NCBI Taxonomy" id="2789366"/>
    <lineage>
        <taxon>Eukaryota</taxon>
        <taxon>Fungi</taxon>
        <taxon>Fungi incertae sedis</taxon>
        <taxon>Zoopagomycota</taxon>
        <taxon>Kickxellomycotina</taxon>
        <taxon>Kickxellomycetes</taxon>
        <taxon>Kickxellales</taxon>
        <taxon>Kickxellaceae</taxon>
        <taxon>Coemansia</taxon>
    </lineage>
</organism>
<name>A0ACC1JNX1_9FUNG</name>